<comment type="caution">
    <text evidence="3">The sequence shown here is derived from an EMBL/GenBank/DDBJ whole genome shotgun (WGS) entry which is preliminary data.</text>
</comment>
<keyword evidence="4" id="KW-1185">Reference proteome</keyword>
<evidence type="ECO:0008006" key="5">
    <source>
        <dbReference type="Google" id="ProtNLM"/>
    </source>
</evidence>
<accession>A0A9W4UJM5</accession>
<reference evidence="3" key="1">
    <citation type="submission" date="2023-01" db="EMBL/GenBank/DDBJ databases">
        <authorList>
            <person name="Van Ghelder C."/>
            <person name="Rancurel C."/>
        </authorList>
    </citation>
    <scope>NUCLEOTIDE SEQUENCE</scope>
    <source>
        <strain evidence="3">CNCM I-4278</strain>
    </source>
</reference>
<feature type="chain" id="PRO_5040767077" description="Secreted protein" evidence="2">
    <location>
        <begin position="23"/>
        <end position="77"/>
    </location>
</feature>
<dbReference type="EMBL" id="CAOQHR010000007">
    <property type="protein sequence ID" value="CAI6337185.1"/>
    <property type="molecule type" value="Genomic_DNA"/>
</dbReference>
<dbReference type="AlphaFoldDB" id="A0A9W4UJM5"/>
<feature type="signal peptide" evidence="2">
    <location>
        <begin position="1"/>
        <end position="22"/>
    </location>
</feature>
<evidence type="ECO:0000313" key="3">
    <source>
        <dbReference type="EMBL" id="CAI6337185.1"/>
    </source>
</evidence>
<dbReference type="Proteomes" id="UP001152607">
    <property type="component" value="Unassembled WGS sequence"/>
</dbReference>
<feature type="region of interest" description="Disordered" evidence="1">
    <location>
        <begin position="28"/>
        <end position="58"/>
    </location>
</feature>
<sequence>MTMRVGFDEFLCLALLTHFISAKRYSNSSMLSNQHQRKRNPSHHPSNEESDDTDTKTRCIHISASAARSFRDTSPVD</sequence>
<evidence type="ECO:0000313" key="4">
    <source>
        <dbReference type="Proteomes" id="UP001152607"/>
    </source>
</evidence>
<keyword evidence="2" id="KW-0732">Signal</keyword>
<organism evidence="3 4">
    <name type="scientific">Periconia digitata</name>
    <dbReference type="NCBI Taxonomy" id="1303443"/>
    <lineage>
        <taxon>Eukaryota</taxon>
        <taxon>Fungi</taxon>
        <taxon>Dikarya</taxon>
        <taxon>Ascomycota</taxon>
        <taxon>Pezizomycotina</taxon>
        <taxon>Dothideomycetes</taxon>
        <taxon>Pleosporomycetidae</taxon>
        <taxon>Pleosporales</taxon>
        <taxon>Massarineae</taxon>
        <taxon>Periconiaceae</taxon>
        <taxon>Periconia</taxon>
    </lineage>
</organism>
<protein>
    <recommendedName>
        <fullName evidence="5">Secreted protein</fullName>
    </recommendedName>
</protein>
<name>A0A9W4UJM5_9PLEO</name>
<evidence type="ECO:0000256" key="1">
    <source>
        <dbReference type="SAM" id="MobiDB-lite"/>
    </source>
</evidence>
<evidence type="ECO:0000256" key="2">
    <source>
        <dbReference type="SAM" id="SignalP"/>
    </source>
</evidence>
<proteinExistence type="predicted"/>
<gene>
    <name evidence="3" type="ORF">PDIGIT_LOCUS10294</name>
</gene>